<keyword evidence="12 20" id="KW-0675">Receptor</keyword>
<evidence type="ECO:0000256" key="6">
    <source>
        <dbReference type="ARBA" id="ARBA00022692"/>
    </source>
</evidence>
<evidence type="ECO:0000256" key="9">
    <source>
        <dbReference type="ARBA" id="ARBA00023065"/>
    </source>
</evidence>
<dbReference type="InterPro" id="IPR000531">
    <property type="entry name" value="Beta-barrel_TonB"/>
</dbReference>
<evidence type="ECO:0000256" key="10">
    <source>
        <dbReference type="ARBA" id="ARBA00023077"/>
    </source>
</evidence>
<protein>
    <submittedName>
        <fullName evidence="20">TonB-dependent receptor</fullName>
    </submittedName>
</protein>
<evidence type="ECO:0000313" key="20">
    <source>
        <dbReference type="EMBL" id="QJE01775.1"/>
    </source>
</evidence>
<dbReference type="CDD" id="cd01347">
    <property type="entry name" value="ligand_gated_channel"/>
    <property type="match status" value="1"/>
</dbReference>
<evidence type="ECO:0000256" key="12">
    <source>
        <dbReference type="ARBA" id="ARBA00023170"/>
    </source>
</evidence>
<feature type="short sequence motif" description="TonB C-terminal box" evidence="15">
    <location>
        <begin position="716"/>
        <end position="733"/>
    </location>
</feature>
<dbReference type="InterPro" id="IPR010105">
    <property type="entry name" value="TonB_sidphr_rcpt"/>
</dbReference>
<name>A0A7Z2VZL3_9BURK</name>
<keyword evidence="10 16" id="KW-0798">TonB box</keyword>
<evidence type="ECO:0000256" key="5">
    <source>
        <dbReference type="ARBA" id="ARBA00022496"/>
    </source>
</evidence>
<dbReference type="Gene3D" id="2.40.170.20">
    <property type="entry name" value="TonB-dependent receptor, beta-barrel domain"/>
    <property type="match status" value="1"/>
</dbReference>
<dbReference type="InterPro" id="IPR039426">
    <property type="entry name" value="TonB-dep_rcpt-like"/>
</dbReference>
<dbReference type="Proteomes" id="UP000502415">
    <property type="component" value="Chromosome"/>
</dbReference>
<dbReference type="InterPro" id="IPR012910">
    <property type="entry name" value="Plug_dom"/>
</dbReference>
<evidence type="ECO:0000256" key="8">
    <source>
        <dbReference type="ARBA" id="ARBA00023004"/>
    </source>
</evidence>
<accession>A0A7Z2VZL3</accession>
<keyword evidence="9" id="KW-0406">Ion transport</keyword>
<dbReference type="GO" id="GO:0038023">
    <property type="term" value="F:signaling receptor activity"/>
    <property type="evidence" value="ECO:0007669"/>
    <property type="project" value="InterPro"/>
</dbReference>
<evidence type="ECO:0000256" key="7">
    <source>
        <dbReference type="ARBA" id="ARBA00022729"/>
    </source>
</evidence>
<keyword evidence="4 14" id="KW-1134">Transmembrane beta strand</keyword>
<dbReference type="KEGG" id="mfy:HH212_18520"/>
<evidence type="ECO:0000256" key="15">
    <source>
        <dbReference type="PROSITE-ProRule" id="PRU10144"/>
    </source>
</evidence>
<evidence type="ECO:0000256" key="4">
    <source>
        <dbReference type="ARBA" id="ARBA00022452"/>
    </source>
</evidence>
<keyword evidence="13 14" id="KW-0998">Cell outer membrane</keyword>
<evidence type="ECO:0000256" key="1">
    <source>
        <dbReference type="ARBA" id="ARBA00004571"/>
    </source>
</evidence>
<dbReference type="EMBL" id="CP051685">
    <property type="protein sequence ID" value="QJE01775.1"/>
    <property type="molecule type" value="Genomic_DNA"/>
</dbReference>
<dbReference type="Pfam" id="PF07715">
    <property type="entry name" value="Plug"/>
    <property type="match status" value="1"/>
</dbReference>
<feature type="domain" description="TonB-dependent receptor-like beta-barrel" evidence="18">
    <location>
        <begin position="261"/>
        <end position="698"/>
    </location>
</feature>
<keyword evidence="8" id="KW-0408">Iron</keyword>
<dbReference type="PROSITE" id="PS52016">
    <property type="entry name" value="TONB_DEPENDENT_REC_3"/>
    <property type="match status" value="1"/>
</dbReference>
<dbReference type="GO" id="GO:0009279">
    <property type="term" value="C:cell outer membrane"/>
    <property type="evidence" value="ECO:0007669"/>
    <property type="project" value="UniProtKB-SubCell"/>
</dbReference>
<gene>
    <name evidence="20" type="ORF">HH212_18520</name>
</gene>
<evidence type="ECO:0000259" key="18">
    <source>
        <dbReference type="Pfam" id="PF00593"/>
    </source>
</evidence>
<keyword evidence="7 17" id="KW-0732">Signal</keyword>
<dbReference type="RefSeq" id="WP_170203818.1">
    <property type="nucleotide sequence ID" value="NZ_CP051685.1"/>
</dbReference>
<dbReference type="PANTHER" id="PTHR32552:SF82">
    <property type="entry name" value="FCUA PROTEIN"/>
    <property type="match status" value="1"/>
</dbReference>
<dbReference type="GO" id="GO:0015891">
    <property type="term" value="P:siderophore transport"/>
    <property type="evidence" value="ECO:0007669"/>
    <property type="project" value="InterPro"/>
</dbReference>
<keyword evidence="21" id="KW-1185">Reference proteome</keyword>
<keyword evidence="3 14" id="KW-0813">Transport</keyword>
<reference evidence="20 21" key="1">
    <citation type="submission" date="2020-04" db="EMBL/GenBank/DDBJ databases">
        <title>Genome sequencing of novel species.</title>
        <authorList>
            <person name="Heo J."/>
            <person name="Kim S.-J."/>
            <person name="Kim J.-S."/>
            <person name="Hong S.-B."/>
            <person name="Kwon S.-W."/>
        </authorList>
    </citation>
    <scope>NUCLEOTIDE SEQUENCE [LARGE SCALE GENOMIC DNA]</scope>
    <source>
        <strain evidence="20 21">GN2-R2</strain>
    </source>
</reference>
<dbReference type="InterPro" id="IPR010917">
    <property type="entry name" value="TonB_rcpt_CS"/>
</dbReference>
<evidence type="ECO:0000259" key="19">
    <source>
        <dbReference type="Pfam" id="PF07715"/>
    </source>
</evidence>
<dbReference type="Gene3D" id="2.170.130.10">
    <property type="entry name" value="TonB-dependent receptor, plug domain"/>
    <property type="match status" value="1"/>
</dbReference>
<dbReference type="Pfam" id="PF00593">
    <property type="entry name" value="TonB_dep_Rec_b-barrel"/>
    <property type="match status" value="1"/>
</dbReference>
<sequence length="733" mass="77336">MKIHALPLIPFTSLTPIAIGALLLAAGAASAQTVEGQQSGADMSTVVVSASADASAQGLPAAYAGGQVARGGRLGLLGNVDIMDAPFNATNYTQALIQDQQARSVADVVLNDPSVRVARGFGNFQELYVIRGFPVNSDDLAYNGLYGLLPRQFVAAELLERVEVLRGANSFINGSTPGSGGIGGMINLLPKRAPNSDLSRATLGIESGGQGYGAFDVARRFGDERRGGIRVNAVRRDGDTAVDREQRQLNLLSVGLDYRGDAYRLSADLGFQEHKLDAARPSVTTGAGLAVPRAPDGDSNFAQPWTRSSERDTFGTLRGEVDLAPNLVAWAAAGARNGDETNVLASPTTTSNAGATVMTRFDNARRDQVRTGEIGARGDFATGPVKHTVSVTASAFEVKERNAYALGNFSGWASNLYAPVDVAAPPNDFFTGGRLDAPLLTRKSILGSYAVADTLALFDDAVRVTVGARRQTIKDFGYDYNSGVQNAAYDKSATTPVAGIVYKPLKNVSVYANYIEALQKGPVAAGVNIVNQGEVFAPYTSRQKEVGVKYDGGKLGASLALFTTSQPLGFVVDRRFGLNGEQRNRGAELSVFGMPAQGLRVLGGLTLLDAEQRRTAGGVNAGKDAIGVPGTQLNLGADWDVPQVAGLALTARALTTSKQYADGANTQQLPSWTRLDLGANYLARVLERDVTLRARVDNAFDRSYWASAGGYPGYGYLVLGAPRTFTLSASVDF</sequence>
<evidence type="ECO:0000313" key="21">
    <source>
        <dbReference type="Proteomes" id="UP000502415"/>
    </source>
</evidence>
<evidence type="ECO:0000256" key="16">
    <source>
        <dbReference type="RuleBase" id="RU003357"/>
    </source>
</evidence>
<comment type="similarity">
    <text evidence="2 14 16">Belongs to the TonB-dependent receptor family.</text>
</comment>
<keyword evidence="11 14" id="KW-0472">Membrane</keyword>
<dbReference type="SUPFAM" id="SSF56935">
    <property type="entry name" value="Porins"/>
    <property type="match status" value="1"/>
</dbReference>
<comment type="subcellular location">
    <subcellularLocation>
        <location evidence="1 14">Cell outer membrane</location>
        <topology evidence="1 14">Multi-pass membrane protein</topology>
    </subcellularLocation>
</comment>
<dbReference type="GO" id="GO:0015344">
    <property type="term" value="F:siderophore uptake transmembrane transporter activity"/>
    <property type="evidence" value="ECO:0007669"/>
    <property type="project" value="TreeGrafter"/>
</dbReference>
<dbReference type="AlphaFoldDB" id="A0A7Z2VZL3"/>
<keyword evidence="5" id="KW-0410">Iron transport</keyword>
<evidence type="ECO:0000256" key="3">
    <source>
        <dbReference type="ARBA" id="ARBA00022448"/>
    </source>
</evidence>
<feature type="signal peptide" evidence="17">
    <location>
        <begin position="1"/>
        <end position="31"/>
    </location>
</feature>
<proteinExistence type="inferred from homology"/>
<feature type="domain" description="TonB-dependent receptor plug" evidence="19">
    <location>
        <begin position="82"/>
        <end position="178"/>
    </location>
</feature>
<organism evidence="20 21">
    <name type="scientific">Massilia forsythiae</name>
    <dbReference type="NCBI Taxonomy" id="2728020"/>
    <lineage>
        <taxon>Bacteria</taxon>
        <taxon>Pseudomonadati</taxon>
        <taxon>Pseudomonadota</taxon>
        <taxon>Betaproteobacteria</taxon>
        <taxon>Burkholderiales</taxon>
        <taxon>Oxalobacteraceae</taxon>
        <taxon>Telluria group</taxon>
        <taxon>Massilia</taxon>
    </lineage>
</organism>
<dbReference type="PANTHER" id="PTHR32552">
    <property type="entry name" value="FERRICHROME IRON RECEPTOR-RELATED"/>
    <property type="match status" value="1"/>
</dbReference>
<evidence type="ECO:0000256" key="14">
    <source>
        <dbReference type="PROSITE-ProRule" id="PRU01360"/>
    </source>
</evidence>
<evidence type="ECO:0000256" key="2">
    <source>
        <dbReference type="ARBA" id="ARBA00009810"/>
    </source>
</evidence>
<dbReference type="PROSITE" id="PS01156">
    <property type="entry name" value="TONB_DEPENDENT_REC_2"/>
    <property type="match status" value="1"/>
</dbReference>
<evidence type="ECO:0000256" key="17">
    <source>
        <dbReference type="SAM" id="SignalP"/>
    </source>
</evidence>
<evidence type="ECO:0000256" key="13">
    <source>
        <dbReference type="ARBA" id="ARBA00023237"/>
    </source>
</evidence>
<evidence type="ECO:0000256" key="11">
    <source>
        <dbReference type="ARBA" id="ARBA00023136"/>
    </source>
</evidence>
<dbReference type="InterPro" id="IPR036942">
    <property type="entry name" value="Beta-barrel_TonB_sf"/>
</dbReference>
<dbReference type="NCBIfam" id="TIGR01783">
    <property type="entry name" value="TonB-siderophor"/>
    <property type="match status" value="1"/>
</dbReference>
<feature type="chain" id="PRO_5031374928" evidence="17">
    <location>
        <begin position="32"/>
        <end position="733"/>
    </location>
</feature>
<keyword evidence="6 14" id="KW-0812">Transmembrane</keyword>
<dbReference type="InterPro" id="IPR037066">
    <property type="entry name" value="Plug_dom_sf"/>
</dbReference>